<proteinExistence type="predicted"/>
<protein>
    <submittedName>
        <fullName evidence="1">Uncharacterized protein</fullName>
    </submittedName>
</protein>
<reference evidence="1" key="1">
    <citation type="journal article" date="2018" name="Front. Microbiol.">
        <title>Dissemination of KPC-2-Encoding IncX6 Plasmids Among Multiple Enterobacteriaceae Species in a Single Chinese Hospital.</title>
        <authorList>
            <person name="Li B."/>
            <person name="Feng J."/>
            <person name="Zhan Z."/>
            <person name="Yin Z."/>
            <person name="Jiang Q."/>
            <person name="Wei P."/>
            <person name="Chen X."/>
            <person name="Gao B."/>
            <person name="Hou J."/>
            <person name="Mao P."/>
            <person name="Wu W."/>
            <person name="Chen W."/>
            <person name="Tong Y."/>
            <person name="Wang J."/>
            <person name="Li B."/>
            <person name="Zhou D."/>
        </authorList>
    </citation>
    <scope>NUCLEOTIDE SEQUENCE</scope>
    <source>
        <strain evidence="1">E20</strain>
        <plasmid evidence="1">pE20-HI3</plasmid>
    </source>
</reference>
<geneLocation type="plasmid" evidence="1">
    <name>pE20-HI3</name>
</geneLocation>
<keyword evidence="1" id="KW-0614">Plasmid</keyword>
<evidence type="ECO:0000313" key="1">
    <source>
        <dbReference type="EMBL" id="AVX35258.1"/>
    </source>
</evidence>
<dbReference type="EMBL" id="MG288682">
    <property type="protein sequence ID" value="AVX35258.1"/>
    <property type="molecule type" value="Genomic_DNA"/>
</dbReference>
<organism evidence="1">
    <name type="scientific">Klebsiella aerogenes</name>
    <name type="common">Enterobacter aerogenes</name>
    <dbReference type="NCBI Taxonomy" id="548"/>
    <lineage>
        <taxon>Bacteria</taxon>
        <taxon>Pseudomonadati</taxon>
        <taxon>Pseudomonadota</taxon>
        <taxon>Gammaproteobacteria</taxon>
        <taxon>Enterobacterales</taxon>
        <taxon>Enterobacteriaceae</taxon>
        <taxon>Klebsiella/Raoultella group</taxon>
        <taxon>Klebsiella</taxon>
    </lineage>
</organism>
<accession>A0A2R4NGM6</accession>
<name>A0A2R4NGM6_KLEAE</name>
<sequence>MWIPREKVQALGTWRMAEISILNGLKRVLVTSELTSPQISIILE</sequence>
<dbReference type="AlphaFoldDB" id="A0A2R4NGM6"/>